<dbReference type="EMBL" id="BKCJ011093153">
    <property type="protein sequence ID" value="GFC84142.1"/>
    <property type="molecule type" value="Genomic_DNA"/>
</dbReference>
<dbReference type="AlphaFoldDB" id="A0A699RJK7"/>
<protein>
    <submittedName>
        <fullName evidence="1">Uncharacterized protein</fullName>
    </submittedName>
</protein>
<accession>A0A699RJK7</accession>
<dbReference type="InterPro" id="IPR036875">
    <property type="entry name" value="Znf_CCHC_sf"/>
</dbReference>
<evidence type="ECO:0000313" key="1">
    <source>
        <dbReference type="EMBL" id="GFC84142.1"/>
    </source>
</evidence>
<sequence length="93" mass="10387">KNSSGKEKVNTASFPTNMALLTMRANRFWKKTGKKINIQGTDVAGFDKSKVECFNCNKMGHLLGSAGHPGAKIRVEEKTSNRVLRQKNRLPRL</sequence>
<organism evidence="1">
    <name type="scientific">Tanacetum cinerariifolium</name>
    <name type="common">Dalmatian daisy</name>
    <name type="synonym">Chrysanthemum cinerariifolium</name>
    <dbReference type="NCBI Taxonomy" id="118510"/>
    <lineage>
        <taxon>Eukaryota</taxon>
        <taxon>Viridiplantae</taxon>
        <taxon>Streptophyta</taxon>
        <taxon>Embryophyta</taxon>
        <taxon>Tracheophyta</taxon>
        <taxon>Spermatophyta</taxon>
        <taxon>Magnoliopsida</taxon>
        <taxon>eudicotyledons</taxon>
        <taxon>Gunneridae</taxon>
        <taxon>Pentapetalae</taxon>
        <taxon>asterids</taxon>
        <taxon>campanulids</taxon>
        <taxon>Asterales</taxon>
        <taxon>Asteraceae</taxon>
        <taxon>Asteroideae</taxon>
        <taxon>Anthemideae</taxon>
        <taxon>Anthemidinae</taxon>
        <taxon>Tanacetum</taxon>
    </lineage>
</organism>
<gene>
    <name evidence="1" type="ORF">Tci_856112</name>
</gene>
<name>A0A699RJK7_TANCI</name>
<reference evidence="1" key="1">
    <citation type="journal article" date="2019" name="Sci. Rep.">
        <title>Draft genome of Tanacetum cinerariifolium, the natural source of mosquito coil.</title>
        <authorList>
            <person name="Yamashiro T."/>
            <person name="Shiraishi A."/>
            <person name="Satake H."/>
            <person name="Nakayama K."/>
        </authorList>
    </citation>
    <scope>NUCLEOTIDE SEQUENCE</scope>
</reference>
<comment type="caution">
    <text evidence="1">The sequence shown here is derived from an EMBL/GenBank/DDBJ whole genome shotgun (WGS) entry which is preliminary data.</text>
</comment>
<dbReference type="GO" id="GO:0003676">
    <property type="term" value="F:nucleic acid binding"/>
    <property type="evidence" value="ECO:0007669"/>
    <property type="project" value="InterPro"/>
</dbReference>
<dbReference type="SUPFAM" id="SSF57756">
    <property type="entry name" value="Retrovirus zinc finger-like domains"/>
    <property type="match status" value="1"/>
</dbReference>
<dbReference type="GO" id="GO:0008270">
    <property type="term" value="F:zinc ion binding"/>
    <property type="evidence" value="ECO:0007669"/>
    <property type="project" value="InterPro"/>
</dbReference>
<proteinExistence type="predicted"/>
<feature type="non-terminal residue" evidence="1">
    <location>
        <position position="1"/>
    </location>
</feature>